<dbReference type="AlphaFoldDB" id="A0A1E7LRI0"/>
<dbReference type="Gene3D" id="3.60.21.10">
    <property type="match status" value="2"/>
</dbReference>
<dbReference type="PANTHER" id="PTHR36492:SF2">
    <property type="entry name" value="[ACYL-CARRIER-PROTEIN] PHOSPHODIESTERASE PPTH"/>
    <property type="match status" value="1"/>
</dbReference>
<dbReference type="SUPFAM" id="SSF56300">
    <property type="entry name" value="Metallo-dependent phosphatases"/>
    <property type="match status" value="1"/>
</dbReference>
<name>A0A1E7LRI0_9ACTN</name>
<proteinExistence type="predicted"/>
<reference evidence="3 4" key="1">
    <citation type="journal article" date="2016" name="Front. Microbiol.">
        <title>Comparative Genomics Analysis of Streptomyces Species Reveals Their Adaptation to the Marine Environment and Their Diversity at the Genomic Level.</title>
        <authorList>
            <person name="Tian X."/>
            <person name="Zhang Z."/>
            <person name="Yang T."/>
            <person name="Chen M."/>
            <person name="Li J."/>
            <person name="Chen F."/>
            <person name="Yang J."/>
            <person name="Li W."/>
            <person name="Zhang B."/>
            <person name="Zhang Z."/>
            <person name="Wu J."/>
            <person name="Zhang C."/>
            <person name="Long L."/>
            <person name="Xiao J."/>
        </authorList>
    </citation>
    <scope>NUCLEOTIDE SEQUENCE [LARGE SCALE GENOMIC DNA]</scope>
    <source>
        <strain evidence="3 4">SCSIO M10372</strain>
    </source>
</reference>
<evidence type="ECO:0000313" key="4">
    <source>
        <dbReference type="Proteomes" id="UP000175971"/>
    </source>
</evidence>
<accession>A0A1E7LRI0</accession>
<gene>
    <name evidence="3" type="ORF">AN221_20460</name>
</gene>
<dbReference type="GO" id="GO:0016787">
    <property type="term" value="F:hydrolase activity"/>
    <property type="evidence" value="ECO:0007669"/>
    <property type="project" value="InterPro"/>
</dbReference>
<keyword evidence="4" id="KW-1185">Reference proteome</keyword>
<dbReference type="InterPro" id="IPR052963">
    <property type="entry name" value="Pantetheine_PDE"/>
</dbReference>
<dbReference type="InterPro" id="IPR029052">
    <property type="entry name" value="Metallo-depent_PP-like"/>
</dbReference>
<dbReference type="Proteomes" id="UP000175971">
    <property type="component" value="Unassembled WGS sequence"/>
</dbReference>
<evidence type="ECO:0000259" key="2">
    <source>
        <dbReference type="Pfam" id="PF00149"/>
    </source>
</evidence>
<dbReference type="PANTHER" id="PTHR36492">
    <property type="match status" value="1"/>
</dbReference>
<dbReference type="Pfam" id="PF00149">
    <property type="entry name" value="Metallophos"/>
    <property type="match status" value="1"/>
</dbReference>
<sequence>MTASSDPAPQESASKEPVLQETGPQETGSQGAGRLLAVSDLHAAVTDNRPIVESLRPTSDADWLIVAGDVAERPEDIRWALGLLADRFAKVIWTPGNHELWTLDKDPVQLRGQARYDHLVELCRELGVLTPEDPFPLWQGPDGPVAIAPLFLLYDYTFRAPGTHTKEESLAVAHKSGIVCNDEYLLHPDPYPTRDDWCRARVAETERRLAAHDPEIPLVLAGHWPLVREPTSIMWYPEFAQWCGTELTADWHRRFNVTAVVYGHLHIPRTTWYDGIRFEEVSIGYPREWRERGHPRGLLRQILPYEPESVPPARTDTATSGGTL</sequence>
<evidence type="ECO:0000313" key="3">
    <source>
        <dbReference type="EMBL" id="OEV18797.1"/>
    </source>
</evidence>
<comment type="caution">
    <text evidence="3">The sequence shown here is derived from an EMBL/GenBank/DDBJ whole genome shotgun (WGS) entry which is preliminary data.</text>
</comment>
<dbReference type="InterPro" id="IPR004843">
    <property type="entry name" value="Calcineurin-like_PHP"/>
</dbReference>
<dbReference type="CDD" id="cd00838">
    <property type="entry name" value="MPP_superfamily"/>
    <property type="match status" value="1"/>
</dbReference>
<dbReference type="PATRIC" id="fig|518642.7.peg.5643"/>
<organism evidence="3 4">
    <name type="scientific">Streptomyces nanshensis</name>
    <dbReference type="NCBI Taxonomy" id="518642"/>
    <lineage>
        <taxon>Bacteria</taxon>
        <taxon>Bacillati</taxon>
        <taxon>Actinomycetota</taxon>
        <taxon>Actinomycetes</taxon>
        <taxon>Kitasatosporales</taxon>
        <taxon>Streptomycetaceae</taxon>
        <taxon>Streptomyces</taxon>
    </lineage>
</organism>
<dbReference type="RefSeq" id="WP_070202161.1">
    <property type="nucleotide sequence ID" value="NZ_LJGZ01000089.1"/>
</dbReference>
<feature type="region of interest" description="Disordered" evidence="1">
    <location>
        <begin position="1"/>
        <end position="31"/>
    </location>
</feature>
<protein>
    <submittedName>
        <fullName evidence="3">Metallophosphoesterase</fullName>
    </submittedName>
</protein>
<evidence type="ECO:0000256" key="1">
    <source>
        <dbReference type="SAM" id="MobiDB-lite"/>
    </source>
</evidence>
<dbReference type="EMBL" id="LJGZ01000089">
    <property type="protein sequence ID" value="OEV18797.1"/>
    <property type="molecule type" value="Genomic_DNA"/>
</dbReference>
<feature type="domain" description="Calcineurin-like phosphoesterase" evidence="2">
    <location>
        <begin position="34"/>
        <end position="268"/>
    </location>
</feature>